<dbReference type="AlphaFoldDB" id="A0A381RJS0"/>
<gene>
    <name evidence="1" type="ORF">METZ01_LOCUS44939</name>
</gene>
<evidence type="ECO:0000313" key="1">
    <source>
        <dbReference type="EMBL" id="SUZ92085.1"/>
    </source>
</evidence>
<feature type="non-terminal residue" evidence="1">
    <location>
        <position position="63"/>
    </location>
</feature>
<dbReference type="EMBL" id="UINC01002030">
    <property type="protein sequence ID" value="SUZ92085.1"/>
    <property type="molecule type" value="Genomic_DNA"/>
</dbReference>
<proteinExistence type="predicted"/>
<protein>
    <submittedName>
        <fullName evidence="1">Uncharacterized protein</fullName>
    </submittedName>
</protein>
<name>A0A381RJS0_9ZZZZ</name>
<reference evidence="1" key="1">
    <citation type="submission" date="2018-05" db="EMBL/GenBank/DDBJ databases">
        <authorList>
            <person name="Lanie J.A."/>
            <person name="Ng W.-L."/>
            <person name="Kazmierczak K.M."/>
            <person name="Andrzejewski T.M."/>
            <person name="Davidsen T.M."/>
            <person name="Wayne K.J."/>
            <person name="Tettelin H."/>
            <person name="Glass J.I."/>
            <person name="Rusch D."/>
            <person name="Podicherti R."/>
            <person name="Tsui H.-C.T."/>
            <person name="Winkler M.E."/>
        </authorList>
    </citation>
    <scope>NUCLEOTIDE SEQUENCE</scope>
</reference>
<accession>A0A381RJS0</accession>
<organism evidence="1">
    <name type="scientific">marine metagenome</name>
    <dbReference type="NCBI Taxonomy" id="408172"/>
    <lineage>
        <taxon>unclassified sequences</taxon>
        <taxon>metagenomes</taxon>
        <taxon>ecological metagenomes</taxon>
    </lineage>
</organism>
<sequence>MLARSFSHGLAEVAVGLNHSQSDSKHLELWIDRLLHLSDGVDQLPHALERVELGLDGYQHPVG</sequence>